<keyword evidence="2" id="KW-1185">Reference proteome</keyword>
<reference evidence="1 2" key="1">
    <citation type="journal article" date="2013" name="Nat. Commun.">
        <title>The evolution and pathogenic mechanisms of the rice sheath blight pathogen.</title>
        <authorList>
            <person name="Zheng A."/>
            <person name="Lin R."/>
            <person name="Xu L."/>
            <person name="Qin P."/>
            <person name="Tang C."/>
            <person name="Ai P."/>
            <person name="Zhang D."/>
            <person name="Liu Y."/>
            <person name="Sun Z."/>
            <person name="Feng H."/>
            <person name="Wang Y."/>
            <person name="Chen Y."/>
            <person name="Liang X."/>
            <person name="Fu R."/>
            <person name="Li Q."/>
            <person name="Zhang J."/>
            <person name="Yu X."/>
            <person name="Xie Z."/>
            <person name="Ding L."/>
            <person name="Guan P."/>
            <person name="Tang J."/>
            <person name="Liang Y."/>
            <person name="Wang S."/>
            <person name="Deng Q."/>
            <person name="Li S."/>
            <person name="Zhu J."/>
            <person name="Wang L."/>
            <person name="Liu H."/>
            <person name="Li P."/>
        </authorList>
    </citation>
    <scope>NUCLEOTIDE SEQUENCE [LARGE SCALE GENOMIC DNA]</scope>
    <source>
        <strain evidence="2">AG-1 IA</strain>
    </source>
</reference>
<dbReference type="InterPro" id="IPR009784">
    <property type="entry name" value="DUF1349"/>
</dbReference>
<dbReference type="SUPFAM" id="SSF49899">
    <property type="entry name" value="Concanavalin A-like lectins/glucanases"/>
    <property type="match status" value="1"/>
</dbReference>
<protein>
    <submittedName>
        <fullName evidence="1">Uncharacterized protein</fullName>
    </submittedName>
</protein>
<dbReference type="InterPro" id="IPR013320">
    <property type="entry name" value="ConA-like_dom_sf"/>
</dbReference>
<dbReference type="Pfam" id="PF07081">
    <property type="entry name" value="DUF1349"/>
    <property type="match status" value="1"/>
</dbReference>
<proteinExistence type="predicted"/>
<dbReference type="PANTHER" id="PTHR35332:SF2">
    <property type="entry name" value="REGULATION OF ENOLASE PROTEIN 1"/>
    <property type="match status" value="1"/>
</dbReference>
<dbReference type="PANTHER" id="PTHR35332">
    <property type="entry name" value="REGULATION OF ENOLASE PROTEIN 1"/>
    <property type="match status" value="1"/>
</dbReference>
<dbReference type="Proteomes" id="UP000011668">
    <property type="component" value="Unassembled WGS sequence"/>
</dbReference>
<dbReference type="STRING" id="983506.L8WNU7"/>
<dbReference type="OMA" id="NEMIYFR"/>
<evidence type="ECO:0000313" key="2">
    <source>
        <dbReference type="Proteomes" id="UP000011668"/>
    </source>
</evidence>
<comment type="caution">
    <text evidence="1">The sequence shown here is derived from an EMBL/GenBank/DDBJ whole genome shotgun (WGS) entry which is preliminary data.</text>
</comment>
<accession>L8WNU7</accession>
<dbReference type="HOGENOM" id="CLU_077442_1_0_1"/>
<dbReference type="Gene3D" id="2.60.120.200">
    <property type="match status" value="1"/>
</dbReference>
<evidence type="ECO:0000313" key="1">
    <source>
        <dbReference type="EMBL" id="ELU38438.1"/>
    </source>
</evidence>
<organism evidence="1 2">
    <name type="scientific">Thanatephorus cucumeris (strain AG1-IA)</name>
    <name type="common">Rice sheath blight fungus</name>
    <name type="synonym">Rhizoctonia solani</name>
    <dbReference type="NCBI Taxonomy" id="983506"/>
    <lineage>
        <taxon>Eukaryota</taxon>
        <taxon>Fungi</taxon>
        <taxon>Dikarya</taxon>
        <taxon>Basidiomycota</taxon>
        <taxon>Agaricomycotina</taxon>
        <taxon>Agaricomycetes</taxon>
        <taxon>Cantharellales</taxon>
        <taxon>Ceratobasidiaceae</taxon>
        <taxon>Rhizoctonia</taxon>
        <taxon>Rhizoctonia solani AG-1</taxon>
    </lineage>
</organism>
<gene>
    <name evidence="1" type="ORF">AG1IA_07534</name>
</gene>
<dbReference type="EMBL" id="AFRT01002166">
    <property type="protein sequence ID" value="ELU38438.1"/>
    <property type="molecule type" value="Genomic_DNA"/>
</dbReference>
<sequence>MTELRRRSNEMIYFRVPQLTRDSVPVESRPYLVSIALAAIAQVIDMDDASLKHAREPLFSAPSMQTAGNCDFTTLNHKRIFPSAQATLFTLLISASQVMSTTLQGLNVTPGSPSSISSNSTHSTITVQALPGTDLWRKPPSTVSTNAPAYVVYRPLRTFKRARVTVGADWTRLYDQGGLVFYINSLGLEGEKYESWVKTGIEQFDGKPNVGTVATPGEGYSDWSLVATGGRNATIEVEPEQGGPSLYVYLVEGEKRTLIREVTWVFQEKHDQLLGVGVYAARPTKVQGEEAGKGDALSVNFEGLEIEWTE</sequence>
<name>L8WNU7_THACA</name>
<dbReference type="AlphaFoldDB" id="L8WNU7"/>
<dbReference type="OrthoDB" id="42525at2759"/>